<evidence type="ECO:0000256" key="3">
    <source>
        <dbReference type="ARBA" id="ARBA00023163"/>
    </source>
</evidence>
<dbReference type="InterPro" id="IPR009057">
    <property type="entry name" value="Homeodomain-like_sf"/>
</dbReference>
<dbReference type="RefSeq" id="WP_133627399.1">
    <property type="nucleotide sequence ID" value="NZ_SOAZ01000004.1"/>
</dbReference>
<gene>
    <name evidence="4" type="ORF">EDD71_104125</name>
</gene>
<dbReference type="NCBIfam" id="TIGR02844">
    <property type="entry name" value="spore_III_D"/>
    <property type="match status" value="1"/>
</dbReference>
<evidence type="ECO:0000256" key="1">
    <source>
        <dbReference type="ARBA" id="ARBA00023015"/>
    </source>
</evidence>
<dbReference type="SUPFAM" id="SSF46689">
    <property type="entry name" value="Homeodomain-like"/>
    <property type="match status" value="1"/>
</dbReference>
<keyword evidence="2" id="KW-0238">DNA-binding</keyword>
<evidence type="ECO:0000256" key="2">
    <source>
        <dbReference type="ARBA" id="ARBA00023125"/>
    </source>
</evidence>
<comment type="caution">
    <text evidence="4">The sequence shown here is derived from an EMBL/GenBank/DDBJ whole genome shotgun (WGS) entry which is preliminary data.</text>
</comment>
<dbReference type="AlphaFoldDB" id="A0A4R7KSB4"/>
<evidence type="ECO:0000313" key="4">
    <source>
        <dbReference type="EMBL" id="TDT62400.1"/>
    </source>
</evidence>
<keyword evidence="1" id="KW-0805">Transcription regulation</keyword>
<keyword evidence="5" id="KW-1185">Reference proteome</keyword>
<keyword evidence="3" id="KW-0804">Transcription</keyword>
<dbReference type="Pfam" id="PF12116">
    <property type="entry name" value="SpoIIID"/>
    <property type="match status" value="1"/>
</dbReference>
<evidence type="ECO:0000313" key="5">
    <source>
        <dbReference type="Proteomes" id="UP000295325"/>
    </source>
</evidence>
<protein>
    <submittedName>
        <fullName evidence="4">Putative DeoR family transcriptional regulator (Stage III sporulation protein D)</fullName>
    </submittedName>
</protein>
<dbReference type="GO" id="GO:0003700">
    <property type="term" value="F:DNA-binding transcription factor activity"/>
    <property type="evidence" value="ECO:0007669"/>
    <property type="project" value="InterPro"/>
</dbReference>
<dbReference type="OrthoDB" id="1682956at2"/>
<accession>A0A4R7KSB4</accession>
<sequence>MKDYIEERVLEVAKYIIDTKSTIRKAAKIFGVSKSTVHKDITERLPKINPQIAKEAKDILELNKAERHIRGGKATKMKYSAQEA</sequence>
<name>A0A4R7KSB4_9CLOT</name>
<dbReference type="Proteomes" id="UP000295325">
    <property type="component" value="Unassembled WGS sequence"/>
</dbReference>
<reference evidence="4 5" key="1">
    <citation type="submission" date="2019-03" db="EMBL/GenBank/DDBJ databases">
        <title>Genomic Encyclopedia of Type Strains, Phase IV (KMG-IV): sequencing the most valuable type-strain genomes for metagenomic binning, comparative biology and taxonomic classification.</title>
        <authorList>
            <person name="Goeker M."/>
        </authorList>
    </citation>
    <scope>NUCLEOTIDE SEQUENCE [LARGE SCALE GENOMIC DNA]</scope>
    <source>
        <strain evidence="4 5">DSM 24455</strain>
    </source>
</reference>
<dbReference type="EMBL" id="SOAZ01000004">
    <property type="protein sequence ID" value="TDT62400.1"/>
    <property type="molecule type" value="Genomic_DNA"/>
</dbReference>
<dbReference type="PROSITE" id="PS00894">
    <property type="entry name" value="HTH_DEOR_1"/>
    <property type="match status" value="1"/>
</dbReference>
<proteinExistence type="predicted"/>
<dbReference type="GO" id="GO:0003677">
    <property type="term" value="F:DNA binding"/>
    <property type="evidence" value="ECO:0007669"/>
    <property type="project" value="UniProtKB-KW"/>
</dbReference>
<organism evidence="4 5">
    <name type="scientific">Fonticella tunisiensis</name>
    <dbReference type="NCBI Taxonomy" id="1096341"/>
    <lineage>
        <taxon>Bacteria</taxon>
        <taxon>Bacillati</taxon>
        <taxon>Bacillota</taxon>
        <taxon>Clostridia</taxon>
        <taxon>Eubacteriales</taxon>
        <taxon>Clostridiaceae</taxon>
        <taxon>Fonticella</taxon>
    </lineage>
</organism>
<dbReference type="InterPro" id="IPR018356">
    <property type="entry name" value="Tscrpt_reg_HTH_DeoR_CS"/>
</dbReference>
<dbReference type="InterPro" id="IPR014208">
    <property type="entry name" value="Spore_III_D"/>
</dbReference>